<dbReference type="AlphaFoldDB" id="A0A412JB69"/>
<dbReference type="EMBL" id="QRVP01000058">
    <property type="protein sequence ID" value="RGS49557.1"/>
    <property type="molecule type" value="Genomic_DNA"/>
</dbReference>
<comment type="caution">
    <text evidence="2">The sequence shown here is derived from an EMBL/GenBank/DDBJ whole genome shotgun (WGS) entry which is preliminary data.</text>
</comment>
<feature type="domain" description="DUF6922" evidence="1">
    <location>
        <begin position="15"/>
        <end position="65"/>
    </location>
</feature>
<organism evidence="2 3">
    <name type="scientific">Bacteroides uniformis</name>
    <dbReference type="NCBI Taxonomy" id="820"/>
    <lineage>
        <taxon>Bacteria</taxon>
        <taxon>Pseudomonadati</taxon>
        <taxon>Bacteroidota</taxon>
        <taxon>Bacteroidia</taxon>
        <taxon>Bacteroidales</taxon>
        <taxon>Bacteroidaceae</taxon>
        <taxon>Bacteroides</taxon>
    </lineage>
</organism>
<evidence type="ECO:0000259" key="1">
    <source>
        <dbReference type="Pfam" id="PF21956"/>
    </source>
</evidence>
<protein>
    <recommendedName>
        <fullName evidence="1">DUF6922 domain-containing protein</fullName>
    </recommendedName>
</protein>
<evidence type="ECO:0000313" key="3">
    <source>
        <dbReference type="Proteomes" id="UP000285283"/>
    </source>
</evidence>
<gene>
    <name evidence="2" type="ORF">DWX87_20830</name>
</gene>
<reference evidence="2 3" key="1">
    <citation type="submission" date="2018-08" db="EMBL/GenBank/DDBJ databases">
        <title>A genome reference for cultivated species of the human gut microbiota.</title>
        <authorList>
            <person name="Zou Y."/>
            <person name="Xue W."/>
            <person name="Luo G."/>
        </authorList>
    </citation>
    <scope>NUCLEOTIDE SEQUENCE [LARGE SCALE GENOMIC DNA]</scope>
    <source>
        <strain evidence="2 3">AF21-53</strain>
    </source>
</reference>
<name>A0A412JB69_BACUN</name>
<dbReference type="InterPro" id="IPR053830">
    <property type="entry name" value="DUF6922"/>
</dbReference>
<proteinExistence type="predicted"/>
<dbReference type="RefSeq" id="WP_117795911.1">
    <property type="nucleotide sequence ID" value="NZ_QRVP01000058.1"/>
</dbReference>
<dbReference type="Pfam" id="PF21956">
    <property type="entry name" value="DUF6922"/>
    <property type="match status" value="1"/>
</dbReference>
<evidence type="ECO:0000313" key="2">
    <source>
        <dbReference type="EMBL" id="RGS49557.1"/>
    </source>
</evidence>
<accession>A0A412JB69</accession>
<sequence length="107" mass="12766">MIFNDWQQKGIGKEISKSLLWEYDLSNFDWNDMRTLVVKRVIERGWIDDFYAAIKLYGGIENFQNIIKEIPSLSHKDINFVCTVFNLNKQELKCYTRTLLREKLLNS</sequence>
<dbReference type="Proteomes" id="UP000285283">
    <property type="component" value="Unassembled WGS sequence"/>
</dbReference>